<dbReference type="GO" id="GO:0006883">
    <property type="term" value="P:intracellular sodium ion homeostasis"/>
    <property type="evidence" value="ECO:0007669"/>
    <property type="project" value="TreeGrafter"/>
</dbReference>
<dbReference type="AlphaFoldDB" id="A0A2C9K8Z2"/>
<name>A0A2C9K8Z2_BIOGL</name>
<evidence type="ECO:0000313" key="9">
    <source>
        <dbReference type="Proteomes" id="UP000076420"/>
    </source>
</evidence>
<keyword evidence="6 7" id="KW-0472">Membrane</keyword>
<comment type="subcellular location">
    <subcellularLocation>
        <location evidence="1">Membrane</location>
        <topology evidence="1">Single-pass type II membrane protein</topology>
    </subcellularLocation>
</comment>
<dbReference type="GO" id="GO:0005890">
    <property type="term" value="C:sodium:potassium-exchanging ATPase complex"/>
    <property type="evidence" value="ECO:0007669"/>
    <property type="project" value="InterPro"/>
</dbReference>
<evidence type="ECO:0000256" key="3">
    <source>
        <dbReference type="ARBA" id="ARBA00022692"/>
    </source>
</evidence>
<accession>A0A2C9K8Z2</accession>
<dbReference type="VEuPathDB" id="VectorBase:BGLB016608"/>
<dbReference type="InterPro" id="IPR038702">
    <property type="entry name" value="Na/K_ATPase_sub_beta_sf"/>
</dbReference>
<evidence type="ECO:0000256" key="5">
    <source>
        <dbReference type="ARBA" id="ARBA00022989"/>
    </source>
</evidence>
<dbReference type="PANTHER" id="PTHR11523">
    <property type="entry name" value="SODIUM/POTASSIUM-DEPENDENT ATPASE BETA SUBUNIT"/>
    <property type="match status" value="1"/>
</dbReference>
<gene>
    <name evidence="8" type="primary">106064904</name>
</gene>
<dbReference type="InterPro" id="IPR000402">
    <property type="entry name" value="Na/K_ATPase_sub_beta"/>
</dbReference>
<sequence>MDDLFDIDEIRGTVADFCLFLWNREKKEFLGRGRRSWVEITVFYIIFFGVLSAFFISTIVVFHKTIDDVEPKLQGDSSLLGGNPGLGFRPMPDFKTTLIRASNDSKTIEAYVNNINKILQKYKNQTNAVDCSSINETRPLARDHCYFNISALTEHCNEENGYGLKDGQPCVLLKLNKVFGWTPNPWTKMEIQTDSRVPNSIKDVYSPNQIWVHCHGENAGDVDNLGHATEINYYPQQGFPVAYYPYLNQENYTSPLVFVQFRNLTKHVGLMVECIALDRNIKVDKKDKEGSIHFELMVDL</sequence>
<dbReference type="GO" id="GO:0001671">
    <property type="term" value="F:ATPase activator activity"/>
    <property type="evidence" value="ECO:0007669"/>
    <property type="project" value="TreeGrafter"/>
</dbReference>
<dbReference type="KEGG" id="bgt:106064904"/>
<organism evidence="8 9">
    <name type="scientific">Biomphalaria glabrata</name>
    <name type="common">Bloodfluke planorb</name>
    <name type="synonym">Freshwater snail</name>
    <dbReference type="NCBI Taxonomy" id="6526"/>
    <lineage>
        <taxon>Eukaryota</taxon>
        <taxon>Metazoa</taxon>
        <taxon>Spiralia</taxon>
        <taxon>Lophotrochozoa</taxon>
        <taxon>Mollusca</taxon>
        <taxon>Gastropoda</taxon>
        <taxon>Heterobranchia</taxon>
        <taxon>Euthyneura</taxon>
        <taxon>Panpulmonata</taxon>
        <taxon>Hygrophila</taxon>
        <taxon>Lymnaeoidea</taxon>
        <taxon>Planorbidae</taxon>
        <taxon>Biomphalaria</taxon>
    </lineage>
</organism>
<dbReference type="PANTHER" id="PTHR11523:SF28">
    <property type="entry name" value="NA_K-ATPASE BETA SUBUNIT ISOFORM 4-RELATED"/>
    <property type="match status" value="1"/>
</dbReference>
<keyword evidence="3 7" id="KW-0812">Transmembrane</keyword>
<dbReference type="Pfam" id="PF00287">
    <property type="entry name" value="Na_K-ATPase"/>
    <property type="match status" value="1"/>
</dbReference>
<evidence type="ECO:0000256" key="6">
    <source>
        <dbReference type="ARBA" id="ARBA00023136"/>
    </source>
</evidence>
<dbReference type="STRING" id="6526.A0A2C9K8Z2"/>
<dbReference type="GO" id="GO:1990573">
    <property type="term" value="P:potassium ion import across plasma membrane"/>
    <property type="evidence" value="ECO:0007669"/>
    <property type="project" value="TreeGrafter"/>
</dbReference>
<keyword evidence="4" id="KW-0735">Signal-anchor</keyword>
<dbReference type="Gene3D" id="2.60.40.1660">
    <property type="entry name" value="Na, k-atpase alpha subunit"/>
    <property type="match status" value="1"/>
</dbReference>
<dbReference type="VEuPathDB" id="VectorBase:BGLAX_046371"/>
<feature type="transmembrane region" description="Helical" evidence="7">
    <location>
        <begin position="42"/>
        <end position="62"/>
    </location>
</feature>
<keyword evidence="5 7" id="KW-1133">Transmembrane helix</keyword>
<reference evidence="8" key="1">
    <citation type="submission" date="2020-05" db="UniProtKB">
        <authorList>
            <consortium name="EnsemblMetazoa"/>
        </authorList>
    </citation>
    <scope>IDENTIFICATION</scope>
    <source>
        <strain evidence="8">BB02</strain>
    </source>
</reference>
<evidence type="ECO:0008006" key="10">
    <source>
        <dbReference type="Google" id="ProtNLM"/>
    </source>
</evidence>
<dbReference type="GO" id="GO:0030007">
    <property type="term" value="P:intracellular potassium ion homeostasis"/>
    <property type="evidence" value="ECO:0007669"/>
    <property type="project" value="TreeGrafter"/>
</dbReference>
<protein>
    <recommendedName>
        <fullName evidence="10">Sodium/potassium-transporting ATPase subunit beta</fullName>
    </recommendedName>
</protein>
<proteinExistence type="inferred from homology"/>
<evidence type="ECO:0000313" key="8">
    <source>
        <dbReference type="EnsemblMetazoa" id="BGLB016608-PA"/>
    </source>
</evidence>
<evidence type="ECO:0000256" key="2">
    <source>
        <dbReference type="ARBA" id="ARBA00005876"/>
    </source>
</evidence>
<dbReference type="OrthoDB" id="5912413at2759"/>
<evidence type="ECO:0000256" key="7">
    <source>
        <dbReference type="SAM" id="Phobius"/>
    </source>
</evidence>
<comment type="similarity">
    <text evidence="2">Belongs to the X(+)/potassium ATPases subunit beta family.</text>
</comment>
<evidence type="ECO:0000256" key="1">
    <source>
        <dbReference type="ARBA" id="ARBA00004606"/>
    </source>
</evidence>
<dbReference type="GO" id="GO:0036376">
    <property type="term" value="P:sodium ion export across plasma membrane"/>
    <property type="evidence" value="ECO:0007669"/>
    <property type="project" value="TreeGrafter"/>
</dbReference>
<evidence type="ECO:0000256" key="4">
    <source>
        <dbReference type="ARBA" id="ARBA00022968"/>
    </source>
</evidence>
<dbReference type="EnsemblMetazoa" id="BGLB016608-RA">
    <property type="protein sequence ID" value="BGLB016608-PA"/>
    <property type="gene ID" value="BGLB016608"/>
</dbReference>
<dbReference type="RefSeq" id="XP_013079013.2">
    <property type="nucleotide sequence ID" value="XM_013223559.2"/>
</dbReference>
<dbReference type="Proteomes" id="UP000076420">
    <property type="component" value="Unassembled WGS sequence"/>
</dbReference>